<dbReference type="EMBL" id="JACCJB010000017">
    <property type="protein sequence ID" value="KAF6220085.1"/>
    <property type="molecule type" value="Genomic_DNA"/>
</dbReference>
<sequence>MDSGDLASTGDSTSPPDTFSAYIDSDLLTSPRPSDADITSPTTSSRKVYVLTYDAAMWVDKVTLLDGTPIFVAVNDDVSPTAVQPCGVLGTYLSEAKARRIGKAWIYDQLTDLGVHIDLPLPTQDGYVRTEPAWRKSEWRRTADGSWGYSISDYSPSWLALVVYITERVIDDSDGEEEYQDSDNEA</sequence>
<reference evidence="1 2" key="1">
    <citation type="journal article" date="2020" name="Genomics">
        <title>Complete, high-quality genomes from long-read metagenomic sequencing of two wolf lichen thalli reveals enigmatic genome architecture.</title>
        <authorList>
            <person name="McKenzie S.K."/>
            <person name="Walston R.F."/>
            <person name="Allen J.L."/>
        </authorList>
    </citation>
    <scope>NUCLEOTIDE SEQUENCE [LARGE SCALE GENOMIC DNA]</scope>
    <source>
        <strain evidence="1">WasteWater1</strain>
    </source>
</reference>
<dbReference type="RefSeq" id="XP_037149520.1">
    <property type="nucleotide sequence ID" value="XM_037294139.1"/>
</dbReference>
<gene>
    <name evidence="1" type="ORF">HO133_003216</name>
</gene>
<name>A0A8H6F9F4_9LECA</name>
<protein>
    <submittedName>
        <fullName evidence="1">Uncharacterized protein</fullName>
    </submittedName>
</protein>
<keyword evidence="2" id="KW-1185">Reference proteome</keyword>
<evidence type="ECO:0000313" key="2">
    <source>
        <dbReference type="Proteomes" id="UP000593566"/>
    </source>
</evidence>
<dbReference type="Proteomes" id="UP000593566">
    <property type="component" value="Unassembled WGS sequence"/>
</dbReference>
<evidence type="ECO:0000313" key="1">
    <source>
        <dbReference type="EMBL" id="KAF6220085.1"/>
    </source>
</evidence>
<comment type="caution">
    <text evidence="1">The sequence shown here is derived from an EMBL/GenBank/DDBJ whole genome shotgun (WGS) entry which is preliminary data.</text>
</comment>
<dbReference type="GeneID" id="59331627"/>
<accession>A0A8H6F9F4</accession>
<dbReference type="AlphaFoldDB" id="A0A8H6F9F4"/>
<organism evidence="1 2">
    <name type="scientific">Letharia lupina</name>
    <dbReference type="NCBI Taxonomy" id="560253"/>
    <lineage>
        <taxon>Eukaryota</taxon>
        <taxon>Fungi</taxon>
        <taxon>Dikarya</taxon>
        <taxon>Ascomycota</taxon>
        <taxon>Pezizomycotina</taxon>
        <taxon>Lecanoromycetes</taxon>
        <taxon>OSLEUM clade</taxon>
        <taxon>Lecanoromycetidae</taxon>
        <taxon>Lecanorales</taxon>
        <taxon>Lecanorineae</taxon>
        <taxon>Parmeliaceae</taxon>
        <taxon>Letharia</taxon>
    </lineage>
</organism>
<proteinExistence type="predicted"/>